<protein>
    <submittedName>
        <fullName evidence="1">Uncharacterized protein</fullName>
    </submittedName>
</protein>
<name>A0ABS6KAL8_9FIRM</name>
<dbReference type="Proteomes" id="UP001314681">
    <property type="component" value="Unassembled WGS sequence"/>
</dbReference>
<evidence type="ECO:0000313" key="2">
    <source>
        <dbReference type="Proteomes" id="UP001314681"/>
    </source>
</evidence>
<evidence type="ECO:0000313" key="1">
    <source>
        <dbReference type="EMBL" id="MBU9727565.1"/>
    </source>
</evidence>
<sequence length="75" mass="8351">MTLMVREEPGERDGGLLFRAVGRASGLWRAEGCLLATAKWNPAGRLRNRSNSPETQDAFPVQWTLPVGREVRRAS</sequence>
<gene>
    <name evidence="1" type="ORF">KTH90_16250</name>
</gene>
<keyword evidence="2" id="KW-1185">Reference proteome</keyword>
<organism evidence="1 2">
    <name type="scientific">Diplocloster modestus</name>
    <dbReference type="NCBI Taxonomy" id="2850322"/>
    <lineage>
        <taxon>Bacteria</taxon>
        <taxon>Bacillati</taxon>
        <taxon>Bacillota</taxon>
        <taxon>Clostridia</taxon>
        <taxon>Lachnospirales</taxon>
        <taxon>Lachnospiraceae</taxon>
        <taxon>Diplocloster</taxon>
    </lineage>
</organism>
<accession>A0ABS6KAL8</accession>
<comment type="caution">
    <text evidence="1">The sequence shown here is derived from an EMBL/GenBank/DDBJ whole genome shotgun (WGS) entry which is preliminary data.</text>
</comment>
<reference evidence="1 2" key="1">
    <citation type="submission" date="2021-06" db="EMBL/GenBank/DDBJ databases">
        <title>Description of novel taxa of the family Lachnospiraceae.</title>
        <authorList>
            <person name="Chaplin A.V."/>
            <person name="Sokolova S.R."/>
            <person name="Pikina A.P."/>
            <person name="Korzhanova M."/>
            <person name="Belova V."/>
            <person name="Korostin D."/>
            <person name="Efimov B.A."/>
        </authorList>
    </citation>
    <scope>NUCLEOTIDE SEQUENCE [LARGE SCALE GENOMIC DNA]</scope>
    <source>
        <strain evidence="1 2">ASD4241</strain>
    </source>
</reference>
<dbReference type="RefSeq" id="WP_238727059.1">
    <property type="nucleotide sequence ID" value="NZ_JAHQCX010000012.1"/>
</dbReference>
<dbReference type="EMBL" id="JAHQCX010000012">
    <property type="protein sequence ID" value="MBU9727565.1"/>
    <property type="molecule type" value="Genomic_DNA"/>
</dbReference>
<proteinExistence type="predicted"/>